<keyword evidence="2" id="KW-1185">Reference proteome</keyword>
<accession>A0AAW1SJ47</accession>
<reference evidence="1 2" key="1">
    <citation type="journal article" date="2024" name="Nat. Commun.">
        <title>Phylogenomics reveals the evolutionary origins of lichenization in chlorophyte algae.</title>
        <authorList>
            <person name="Puginier C."/>
            <person name="Libourel C."/>
            <person name="Otte J."/>
            <person name="Skaloud P."/>
            <person name="Haon M."/>
            <person name="Grisel S."/>
            <person name="Petersen M."/>
            <person name="Berrin J.G."/>
            <person name="Delaux P.M."/>
            <person name="Dal Grande F."/>
            <person name="Keller J."/>
        </authorList>
    </citation>
    <scope>NUCLEOTIDE SEQUENCE [LARGE SCALE GENOMIC DNA]</scope>
    <source>
        <strain evidence="1 2">SAG 2523</strain>
    </source>
</reference>
<gene>
    <name evidence="1" type="ORF">WJX84_000094</name>
</gene>
<dbReference type="EMBL" id="JALJOV010001622">
    <property type="protein sequence ID" value="KAK9845544.1"/>
    <property type="molecule type" value="Genomic_DNA"/>
</dbReference>
<dbReference type="AlphaFoldDB" id="A0AAW1SJ47"/>
<sequence length="87" mass="9052">MPISEQMSALQAAFTRHKQLVDDLCSKTGLLGSESITRMKLGRTAVAATSSSGPSKPSSMPRQITGVKRKLDGPALLIAAALNGEGL</sequence>
<evidence type="ECO:0000313" key="2">
    <source>
        <dbReference type="Proteomes" id="UP001485043"/>
    </source>
</evidence>
<evidence type="ECO:0000313" key="1">
    <source>
        <dbReference type="EMBL" id="KAK9845544.1"/>
    </source>
</evidence>
<comment type="caution">
    <text evidence="1">The sequence shown here is derived from an EMBL/GenBank/DDBJ whole genome shotgun (WGS) entry which is preliminary data.</text>
</comment>
<dbReference type="Proteomes" id="UP001485043">
    <property type="component" value="Unassembled WGS sequence"/>
</dbReference>
<proteinExistence type="predicted"/>
<organism evidence="1 2">
    <name type="scientific">Apatococcus fuscideae</name>
    <dbReference type="NCBI Taxonomy" id="2026836"/>
    <lineage>
        <taxon>Eukaryota</taxon>
        <taxon>Viridiplantae</taxon>
        <taxon>Chlorophyta</taxon>
        <taxon>core chlorophytes</taxon>
        <taxon>Trebouxiophyceae</taxon>
        <taxon>Chlorellales</taxon>
        <taxon>Chlorellaceae</taxon>
        <taxon>Apatococcus</taxon>
    </lineage>
</organism>
<name>A0AAW1SJ47_9CHLO</name>
<protein>
    <submittedName>
        <fullName evidence="1">Uncharacterized protein</fullName>
    </submittedName>
</protein>